<dbReference type="Proteomes" id="UP000664169">
    <property type="component" value="Unassembled WGS sequence"/>
</dbReference>
<evidence type="ECO:0008006" key="4">
    <source>
        <dbReference type="Google" id="ProtNLM"/>
    </source>
</evidence>
<keyword evidence="3" id="KW-1185">Reference proteome</keyword>
<dbReference type="InterPro" id="IPR010770">
    <property type="entry name" value="Ecd"/>
</dbReference>
<dbReference type="AlphaFoldDB" id="A0A8H3FTD2"/>
<reference evidence="2" key="1">
    <citation type="submission" date="2021-03" db="EMBL/GenBank/DDBJ databases">
        <authorList>
            <person name="Tagirdzhanova G."/>
        </authorList>
    </citation>
    <scope>NUCLEOTIDE SEQUENCE</scope>
</reference>
<accession>A0A8H3FTD2</accession>
<name>A0A8H3FTD2_9LECA</name>
<gene>
    <name evidence="2" type="ORF">GOMPHAMPRED_004401</name>
</gene>
<feature type="region of interest" description="Disordered" evidence="1">
    <location>
        <begin position="571"/>
        <end position="597"/>
    </location>
</feature>
<dbReference type="PANTHER" id="PTHR13060:SF0">
    <property type="entry name" value="PROTEIN ECDYSONELESS HOMOLOG"/>
    <property type="match status" value="1"/>
</dbReference>
<evidence type="ECO:0000256" key="1">
    <source>
        <dbReference type="SAM" id="MobiDB-lite"/>
    </source>
</evidence>
<dbReference type="PANTHER" id="PTHR13060">
    <property type="entry name" value="SGT1 PROTEIN HSGT1 SUPPRESSOR OF GCR2"/>
    <property type="match status" value="1"/>
</dbReference>
<dbReference type="Pfam" id="PF07093">
    <property type="entry name" value="SGT1"/>
    <property type="match status" value="1"/>
</dbReference>
<evidence type="ECO:0000313" key="2">
    <source>
        <dbReference type="EMBL" id="CAF9927463.1"/>
    </source>
</evidence>
<evidence type="ECO:0000313" key="3">
    <source>
        <dbReference type="Proteomes" id="UP000664169"/>
    </source>
</evidence>
<protein>
    <recommendedName>
        <fullName evidence="4">Ecdysoneless</fullName>
    </recommendedName>
</protein>
<sequence length="597" mass="67513">MSNNQEDQVEEARAGKQSFPRAIPEDCIVYTIFWLNEALSDIERRDKLRQVQGAGAALVKKHLRDYIWEQDSFNLNLSKWEGLDCLHGRSSYGDSVEDEWIIVWLCVELSKEFEDAWIRVSDADGEFLLIEAANALPKWINPEIADYRVWINRGHLHIIPQRQEKGELHTQYSGSLTLTRAMEFLNKAKTQLLSDSKIESEAFFRIQKYPSKITDNFHHALVNIPRKVAFLLYKNHAYISPAIEAFYLRDPITLKSIQASNADALRFPPVDLCTCLIKFTKVGFAKMRSQNFSYPANWLAIMESIEGTPAAFRSEMGMKLTCGLEMLLADLQNKDKKVVREIELVIGDLEEGEETLPDDLTIQGRGTTEDDDSWLDIDYQDFERELAGRSTVDTKKSGFGDLNAHEKLQKMVSRFEELMMTETENGLDLDDMDEDNDTDAASSDSGNESHNSAEEDFNEMMREMLGMSKETMDELMGNIATDVPNKGKAKASHVDEEDPAEYAEIQRLSAAMEAELKASGALKLHTTNETKRLPKSKTADLGHEEGDSSDEEYLDEDYNLAKNMLESFKSQAGATGPAGNLMSMLGMQPPKDDRDSD</sequence>
<feature type="compositionally biased region" description="Polar residues" evidence="1">
    <location>
        <begin position="440"/>
        <end position="450"/>
    </location>
</feature>
<proteinExistence type="predicted"/>
<organism evidence="2 3">
    <name type="scientific">Gomphillus americanus</name>
    <dbReference type="NCBI Taxonomy" id="1940652"/>
    <lineage>
        <taxon>Eukaryota</taxon>
        <taxon>Fungi</taxon>
        <taxon>Dikarya</taxon>
        <taxon>Ascomycota</taxon>
        <taxon>Pezizomycotina</taxon>
        <taxon>Lecanoromycetes</taxon>
        <taxon>OSLEUM clade</taxon>
        <taxon>Ostropomycetidae</taxon>
        <taxon>Ostropales</taxon>
        <taxon>Graphidaceae</taxon>
        <taxon>Gomphilloideae</taxon>
        <taxon>Gomphillus</taxon>
    </lineage>
</organism>
<comment type="caution">
    <text evidence="2">The sequence shown here is derived from an EMBL/GenBank/DDBJ whole genome shotgun (WGS) entry which is preliminary data.</text>
</comment>
<feature type="compositionally biased region" description="Acidic residues" evidence="1">
    <location>
        <begin position="425"/>
        <end position="438"/>
    </location>
</feature>
<dbReference type="EMBL" id="CAJPDQ010000027">
    <property type="protein sequence ID" value="CAF9927463.1"/>
    <property type="molecule type" value="Genomic_DNA"/>
</dbReference>
<dbReference type="GO" id="GO:0005634">
    <property type="term" value="C:nucleus"/>
    <property type="evidence" value="ECO:0007669"/>
    <property type="project" value="TreeGrafter"/>
</dbReference>
<feature type="region of interest" description="Disordered" evidence="1">
    <location>
        <begin position="425"/>
        <end position="454"/>
    </location>
</feature>
<feature type="region of interest" description="Disordered" evidence="1">
    <location>
        <begin position="523"/>
        <end position="553"/>
    </location>
</feature>
<dbReference type="OrthoDB" id="27237at2759"/>
<feature type="compositionally biased region" description="Basic and acidic residues" evidence="1">
    <location>
        <begin position="526"/>
        <end position="546"/>
    </location>
</feature>